<accession>A0AC34Q3M4</accession>
<evidence type="ECO:0000313" key="1">
    <source>
        <dbReference type="Proteomes" id="UP000887576"/>
    </source>
</evidence>
<sequence>MVQSPNFPKDLIDFPYIDDVKCDMTFTRSDGKDYGLYFIFTNGYTFGYNFSSPNGEIKQFEEKFDGQNANADDFEIYDSNSRIELYKAKTSISFGYGYGSDGHSGTTVRLWSAFQAFVYAPESVPTTNCWMNGQTFDLTDDKKIIPLFSQQIFNDYENCSWTVTVPLTMNMKLTIPKLFMPEGTVYQAKVIPDGGTPINVTEGMSREFSGYSFVIQFIASESAKEFNPDFIGFFGLVTAVFKANQSLEPLRFCRVNNETSTKSRLLSNDPNHGYNNNGICTASIPKEPNVAIVLQATYRFMEYLADKIEVFENDTESEEFSLELVNYDAHVYEGENDLSVKFLSDKNIVGAGFVVTWVQTPCECANETPMKTFIRIVKAWHADMKL</sequence>
<reference evidence="2" key="1">
    <citation type="submission" date="2022-11" db="UniProtKB">
        <authorList>
            <consortium name="WormBaseParasite"/>
        </authorList>
    </citation>
    <scope>IDENTIFICATION</scope>
</reference>
<evidence type="ECO:0000313" key="2">
    <source>
        <dbReference type="WBParaSite" id="JU765_v2.g12669.t1"/>
    </source>
</evidence>
<dbReference type="Proteomes" id="UP000887576">
    <property type="component" value="Unplaced"/>
</dbReference>
<dbReference type="WBParaSite" id="JU765_v2.g12669.t1">
    <property type="protein sequence ID" value="JU765_v2.g12669.t1"/>
    <property type="gene ID" value="JU765_v2.g12669"/>
</dbReference>
<proteinExistence type="predicted"/>
<organism evidence="1 2">
    <name type="scientific">Panagrolaimus sp. JU765</name>
    <dbReference type="NCBI Taxonomy" id="591449"/>
    <lineage>
        <taxon>Eukaryota</taxon>
        <taxon>Metazoa</taxon>
        <taxon>Ecdysozoa</taxon>
        <taxon>Nematoda</taxon>
        <taxon>Chromadorea</taxon>
        <taxon>Rhabditida</taxon>
        <taxon>Tylenchina</taxon>
        <taxon>Panagrolaimomorpha</taxon>
        <taxon>Panagrolaimoidea</taxon>
        <taxon>Panagrolaimidae</taxon>
        <taxon>Panagrolaimus</taxon>
    </lineage>
</organism>
<name>A0AC34Q3M4_9BILA</name>
<protein>
    <submittedName>
        <fullName evidence="2">Uncharacterized protein</fullName>
    </submittedName>
</protein>